<evidence type="ECO:0000256" key="4">
    <source>
        <dbReference type="ARBA" id="ARBA00022692"/>
    </source>
</evidence>
<dbReference type="Gene3D" id="3.90.550.10">
    <property type="entry name" value="Spore Coat Polysaccharide Biosynthesis Protein SpsA, Chain A"/>
    <property type="match status" value="1"/>
</dbReference>
<evidence type="ECO:0000313" key="10">
    <source>
        <dbReference type="Proteomes" id="UP000577419"/>
    </source>
</evidence>
<evidence type="ECO:0000256" key="6">
    <source>
        <dbReference type="ARBA" id="ARBA00022989"/>
    </source>
</evidence>
<keyword evidence="6" id="KW-1133">Transmembrane helix</keyword>
<keyword evidence="3 9" id="KW-0808">Transferase</keyword>
<evidence type="ECO:0000256" key="2">
    <source>
        <dbReference type="ARBA" id="ARBA00022676"/>
    </source>
</evidence>
<comment type="caution">
    <text evidence="9">The sequence shown here is derived from an EMBL/GenBank/DDBJ whole genome shotgun (WGS) entry which is preliminary data.</text>
</comment>
<dbReference type="Proteomes" id="UP000577419">
    <property type="component" value="Unassembled WGS sequence"/>
</dbReference>
<evidence type="ECO:0000256" key="5">
    <source>
        <dbReference type="ARBA" id="ARBA00022985"/>
    </source>
</evidence>
<sequence>MAKTSKESVSFFFPAYFDEKSIPGLVEDFNSSLSKSGREFEIIVVDDCSPDNTGKVADRLAKKFENVRVVHHKKNRGYGGALKSGLSSAKKELIGFTDGDAQFTVEDFTKFLDEIMDADLVIGYRTKRAEGFRRHIIQKCYSLALLLVLSLNVKDPDCAFKLVRRKALNGLTVDSNSGFFSAEFIYRAKKNGLRIKEVPVRHLKRKYGTSRCIGYGKIIETIADLIKFRINTLR</sequence>
<keyword evidence="7" id="KW-0472">Membrane</keyword>
<feature type="domain" description="Glycosyltransferase 2-like" evidence="8">
    <location>
        <begin position="10"/>
        <end position="169"/>
    </location>
</feature>
<name>A0A7J4J067_9ARCH</name>
<evidence type="ECO:0000256" key="1">
    <source>
        <dbReference type="ARBA" id="ARBA00022475"/>
    </source>
</evidence>
<protein>
    <submittedName>
        <fullName evidence="9">Glycosyltransferase family 2 protein</fullName>
    </submittedName>
</protein>
<accession>A0A7J4J067</accession>
<keyword evidence="2" id="KW-0328">Glycosyltransferase</keyword>
<gene>
    <name evidence="9" type="ORF">HA237_04620</name>
</gene>
<keyword evidence="4" id="KW-0812">Transmembrane</keyword>
<organism evidence="9 10">
    <name type="scientific">Candidatus Iainarchaeum sp</name>
    <dbReference type="NCBI Taxonomy" id="3101447"/>
    <lineage>
        <taxon>Archaea</taxon>
        <taxon>Candidatus Iainarchaeota</taxon>
        <taxon>Candidatus Iainarchaeia</taxon>
        <taxon>Candidatus Iainarchaeales</taxon>
        <taxon>Candidatus Iainarchaeaceae</taxon>
        <taxon>Candidatus Iainarchaeum</taxon>
    </lineage>
</organism>
<dbReference type="PANTHER" id="PTHR48090">
    <property type="entry name" value="UNDECAPRENYL-PHOSPHATE 4-DEOXY-4-FORMAMIDO-L-ARABINOSE TRANSFERASE-RELATED"/>
    <property type="match status" value="1"/>
</dbReference>
<evidence type="ECO:0000259" key="8">
    <source>
        <dbReference type="Pfam" id="PF00535"/>
    </source>
</evidence>
<dbReference type="PANTHER" id="PTHR48090:SF3">
    <property type="entry name" value="UNDECAPRENYL-PHOSPHATE 4-DEOXY-4-FORMAMIDO-L-ARABINOSE TRANSFERASE"/>
    <property type="match status" value="1"/>
</dbReference>
<proteinExistence type="predicted"/>
<evidence type="ECO:0000313" key="9">
    <source>
        <dbReference type="EMBL" id="HIH08626.1"/>
    </source>
</evidence>
<dbReference type="InterPro" id="IPR001173">
    <property type="entry name" value="Glyco_trans_2-like"/>
</dbReference>
<reference evidence="10" key="1">
    <citation type="journal article" date="2020" name="bioRxiv">
        <title>A rank-normalized archaeal taxonomy based on genome phylogeny resolves widespread incomplete and uneven classifications.</title>
        <authorList>
            <person name="Rinke C."/>
            <person name="Chuvochina M."/>
            <person name="Mussig A.J."/>
            <person name="Chaumeil P.-A."/>
            <person name="Waite D.W."/>
            <person name="Whitman W.B."/>
            <person name="Parks D.H."/>
            <person name="Hugenholtz P."/>
        </authorList>
    </citation>
    <scope>NUCLEOTIDE SEQUENCE [LARGE SCALE GENOMIC DNA]</scope>
</reference>
<keyword evidence="1" id="KW-1003">Cell membrane</keyword>
<evidence type="ECO:0000256" key="7">
    <source>
        <dbReference type="ARBA" id="ARBA00023136"/>
    </source>
</evidence>
<dbReference type="CDD" id="cd04179">
    <property type="entry name" value="DPM_DPG-synthase_like"/>
    <property type="match status" value="1"/>
</dbReference>
<dbReference type="InterPro" id="IPR050256">
    <property type="entry name" value="Glycosyltransferase_2"/>
</dbReference>
<dbReference type="AlphaFoldDB" id="A0A7J4J067"/>
<dbReference type="Pfam" id="PF00535">
    <property type="entry name" value="Glycos_transf_2"/>
    <property type="match status" value="1"/>
</dbReference>
<dbReference type="InterPro" id="IPR029044">
    <property type="entry name" value="Nucleotide-diphossugar_trans"/>
</dbReference>
<keyword evidence="5" id="KW-0448">Lipopolysaccharide biosynthesis</keyword>
<dbReference type="EMBL" id="DUFG01000021">
    <property type="protein sequence ID" value="HIH08626.1"/>
    <property type="molecule type" value="Genomic_DNA"/>
</dbReference>
<dbReference type="SUPFAM" id="SSF53448">
    <property type="entry name" value="Nucleotide-diphospho-sugar transferases"/>
    <property type="match status" value="1"/>
</dbReference>
<evidence type="ECO:0000256" key="3">
    <source>
        <dbReference type="ARBA" id="ARBA00022679"/>
    </source>
</evidence>
<dbReference type="GO" id="GO:0099621">
    <property type="term" value="F:undecaprenyl-phosphate 4-deoxy-4-formamido-L-arabinose transferase activity"/>
    <property type="evidence" value="ECO:0007669"/>
    <property type="project" value="TreeGrafter"/>
</dbReference>
<dbReference type="GO" id="GO:0005886">
    <property type="term" value="C:plasma membrane"/>
    <property type="evidence" value="ECO:0007669"/>
    <property type="project" value="TreeGrafter"/>
</dbReference>